<evidence type="ECO:0000259" key="5">
    <source>
        <dbReference type="PROSITE" id="PS50932"/>
    </source>
</evidence>
<keyword evidence="1" id="KW-0678">Repressor</keyword>
<keyword evidence="4" id="KW-0804">Transcription</keyword>
<dbReference type="PANTHER" id="PTHR30146:SF148">
    <property type="entry name" value="HTH-TYPE TRANSCRIPTIONAL REPRESSOR PURR-RELATED"/>
    <property type="match status" value="1"/>
</dbReference>
<proteinExistence type="predicted"/>
<dbReference type="PROSITE" id="PS50932">
    <property type="entry name" value="HTH_LACI_2"/>
    <property type="match status" value="1"/>
</dbReference>
<evidence type="ECO:0000256" key="2">
    <source>
        <dbReference type="ARBA" id="ARBA00023015"/>
    </source>
</evidence>
<keyword evidence="3" id="KW-0238">DNA-binding</keyword>
<dbReference type="PROSITE" id="PS50943">
    <property type="entry name" value="HTH_CROC1"/>
    <property type="match status" value="1"/>
</dbReference>
<evidence type="ECO:0000313" key="8">
    <source>
        <dbReference type="Proteomes" id="UP000284416"/>
    </source>
</evidence>
<keyword evidence="2" id="KW-0805">Transcription regulation</keyword>
<dbReference type="InterPro" id="IPR001387">
    <property type="entry name" value="Cro/C1-type_HTH"/>
</dbReference>
<dbReference type="Proteomes" id="UP000284416">
    <property type="component" value="Unassembled WGS sequence"/>
</dbReference>
<feature type="domain" description="HTH cro/C1-type" evidence="6">
    <location>
        <begin position="5"/>
        <end position="51"/>
    </location>
</feature>
<dbReference type="SUPFAM" id="SSF53822">
    <property type="entry name" value="Periplasmic binding protein-like I"/>
    <property type="match status" value="1"/>
</dbReference>
<comment type="caution">
    <text evidence="7">The sequence shown here is derived from an EMBL/GenBank/DDBJ whole genome shotgun (WGS) entry which is preliminary data.</text>
</comment>
<feature type="domain" description="HTH lacI-type" evidence="5">
    <location>
        <begin position="3"/>
        <end position="57"/>
    </location>
</feature>
<organism evidence="7 8">
    <name type="scientific">Neobacillus notoginsengisoli</name>
    <dbReference type="NCBI Taxonomy" id="1578198"/>
    <lineage>
        <taxon>Bacteria</taxon>
        <taxon>Bacillati</taxon>
        <taxon>Bacillota</taxon>
        <taxon>Bacilli</taxon>
        <taxon>Bacillales</taxon>
        <taxon>Bacillaceae</taxon>
        <taxon>Neobacillus</taxon>
    </lineage>
</organism>
<dbReference type="InterPro" id="IPR001761">
    <property type="entry name" value="Peripla_BP/Lac1_sug-bd_dom"/>
</dbReference>
<dbReference type="SUPFAM" id="SSF47413">
    <property type="entry name" value="lambda repressor-like DNA-binding domains"/>
    <property type="match status" value="1"/>
</dbReference>
<sequence>MKVKLKDVAEHLNISVSTVSRVVNNKDYVKPELRKKVLEALDLFQYRPNEIARSLKSKTSKVIGVVVPDIMNQFFAAIIRGVESIAREHGYSIIICNSDERLDKEAEYLQLLVQKQISALVIATVNETAPFLEQFKAYNIPTVFVDNLPKAEGQFDSVTVDNVRASYELVQHIINAGHKKIALITGPLNQTSSSERFIGWEKAMVDAGNHIKKEWIKVGTFKQKDGYEFMKQILRLKELPTAVFAANNILAYGAIRAIKEHGIDIPTDISLISFDTIDPTGLLAPRITSMIQPAEEIGVIAGDLIIRKLQNPEIKRVERVILEPEFDKGESVLSK</sequence>
<dbReference type="Gene3D" id="3.40.50.2300">
    <property type="match status" value="2"/>
</dbReference>
<name>A0A417YII3_9BACI</name>
<dbReference type="SMART" id="SM00354">
    <property type="entry name" value="HTH_LACI"/>
    <property type="match status" value="1"/>
</dbReference>
<keyword evidence="8" id="KW-1185">Reference proteome</keyword>
<dbReference type="OrthoDB" id="9796186at2"/>
<evidence type="ECO:0000259" key="6">
    <source>
        <dbReference type="PROSITE" id="PS50943"/>
    </source>
</evidence>
<dbReference type="PANTHER" id="PTHR30146">
    <property type="entry name" value="LACI-RELATED TRANSCRIPTIONAL REPRESSOR"/>
    <property type="match status" value="1"/>
</dbReference>
<gene>
    <name evidence="7" type="ORF">D1B31_20860</name>
</gene>
<dbReference type="CDD" id="cd01392">
    <property type="entry name" value="HTH_LacI"/>
    <property type="match status" value="1"/>
</dbReference>
<dbReference type="AlphaFoldDB" id="A0A417YII3"/>
<dbReference type="Pfam" id="PF00532">
    <property type="entry name" value="Peripla_BP_1"/>
    <property type="match status" value="1"/>
</dbReference>
<dbReference type="GO" id="GO:0003700">
    <property type="term" value="F:DNA-binding transcription factor activity"/>
    <property type="evidence" value="ECO:0007669"/>
    <property type="project" value="TreeGrafter"/>
</dbReference>
<dbReference type="Pfam" id="PF00356">
    <property type="entry name" value="LacI"/>
    <property type="match status" value="1"/>
</dbReference>
<dbReference type="GO" id="GO:0000976">
    <property type="term" value="F:transcription cis-regulatory region binding"/>
    <property type="evidence" value="ECO:0007669"/>
    <property type="project" value="TreeGrafter"/>
</dbReference>
<dbReference type="InterPro" id="IPR000843">
    <property type="entry name" value="HTH_LacI"/>
</dbReference>
<dbReference type="Gene3D" id="1.10.260.40">
    <property type="entry name" value="lambda repressor-like DNA-binding domains"/>
    <property type="match status" value="1"/>
</dbReference>
<dbReference type="InterPro" id="IPR010982">
    <property type="entry name" value="Lambda_DNA-bd_dom_sf"/>
</dbReference>
<evidence type="ECO:0000313" key="7">
    <source>
        <dbReference type="EMBL" id="RHW32802.1"/>
    </source>
</evidence>
<dbReference type="EMBL" id="QWEG01000018">
    <property type="protein sequence ID" value="RHW32802.1"/>
    <property type="molecule type" value="Genomic_DNA"/>
</dbReference>
<accession>A0A417YII3</accession>
<dbReference type="InterPro" id="IPR028082">
    <property type="entry name" value="Peripla_BP_I"/>
</dbReference>
<protein>
    <submittedName>
        <fullName evidence="7">LacI family transcriptional regulator</fullName>
    </submittedName>
</protein>
<dbReference type="CDD" id="cd06267">
    <property type="entry name" value="PBP1_LacI_sugar_binding-like"/>
    <property type="match status" value="1"/>
</dbReference>
<evidence type="ECO:0000256" key="1">
    <source>
        <dbReference type="ARBA" id="ARBA00022491"/>
    </source>
</evidence>
<evidence type="ECO:0000256" key="3">
    <source>
        <dbReference type="ARBA" id="ARBA00023125"/>
    </source>
</evidence>
<reference evidence="7 8" key="1">
    <citation type="journal article" date="2017" name="Int. J. Syst. Evol. Microbiol.">
        <title>Bacillus notoginsengisoli sp. nov., a novel bacterium isolated from the rhizosphere of Panax notoginseng.</title>
        <authorList>
            <person name="Zhang M.Y."/>
            <person name="Cheng J."/>
            <person name="Cai Y."/>
            <person name="Zhang T.Y."/>
            <person name="Wu Y.Y."/>
            <person name="Manikprabhu D."/>
            <person name="Li W.J."/>
            <person name="Zhang Y.X."/>
        </authorList>
    </citation>
    <scope>NUCLEOTIDE SEQUENCE [LARGE SCALE GENOMIC DNA]</scope>
    <source>
        <strain evidence="7 8">JCM 30743</strain>
    </source>
</reference>
<evidence type="ECO:0000256" key="4">
    <source>
        <dbReference type="ARBA" id="ARBA00023163"/>
    </source>
</evidence>